<accession>A0A0P9IUE9</accession>
<sequence length="215" mass="22083">SASSSSSDGDSDSSDDDSDDDDDDAPAADPTAHLSALLARAKDAARARDAHLKAAHDKRRGAAGDGLAGNDELVLFADDGDDDDDESGSDGERQRRDRDDSSTPRASTSRALPPSLARPLSRSHPLLSSLPTRRTAPSSAATSAGVGAHVQARSGGISLAQDVGGALSDVGATRVVRKGAVVVDGEGRGKGKAREVEDRWGQAPLPQLSKKQLKA</sequence>
<organism evidence="2 3">
    <name type="scientific">Rhodotorula graminis (strain WP1)</name>
    <dbReference type="NCBI Taxonomy" id="578459"/>
    <lineage>
        <taxon>Eukaryota</taxon>
        <taxon>Fungi</taxon>
        <taxon>Dikarya</taxon>
        <taxon>Basidiomycota</taxon>
        <taxon>Pucciniomycotina</taxon>
        <taxon>Microbotryomycetes</taxon>
        <taxon>Sporidiobolales</taxon>
        <taxon>Sporidiobolaceae</taxon>
        <taxon>Rhodotorula</taxon>
    </lineage>
</organism>
<gene>
    <name evidence="2" type="ORF">RHOBADRAFT_66814</name>
</gene>
<feature type="compositionally biased region" description="Acidic residues" evidence="1">
    <location>
        <begin position="78"/>
        <end position="89"/>
    </location>
</feature>
<feature type="non-terminal residue" evidence="2">
    <location>
        <position position="215"/>
    </location>
</feature>
<feature type="compositionally biased region" description="Low complexity" evidence="1">
    <location>
        <begin position="109"/>
        <end position="144"/>
    </location>
</feature>
<feature type="compositionally biased region" description="Basic and acidic residues" evidence="1">
    <location>
        <begin position="90"/>
        <end position="102"/>
    </location>
</feature>
<evidence type="ECO:0000256" key="1">
    <source>
        <dbReference type="SAM" id="MobiDB-lite"/>
    </source>
</evidence>
<feature type="compositionally biased region" description="Basic and acidic residues" evidence="1">
    <location>
        <begin position="40"/>
        <end position="55"/>
    </location>
</feature>
<dbReference type="RefSeq" id="XP_018269095.1">
    <property type="nucleotide sequence ID" value="XM_018419089.1"/>
</dbReference>
<protein>
    <submittedName>
        <fullName evidence="2">Uncharacterized protein</fullName>
    </submittedName>
</protein>
<dbReference type="Proteomes" id="UP000053890">
    <property type="component" value="Unassembled WGS sequence"/>
</dbReference>
<name>A0A0P9IUE9_RHOGW</name>
<evidence type="ECO:0000313" key="2">
    <source>
        <dbReference type="EMBL" id="KPV73046.1"/>
    </source>
</evidence>
<dbReference type="STRING" id="578459.A0A0P9IUE9"/>
<feature type="compositionally biased region" description="Basic and acidic residues" evidence="1">
    <location>
        <begin position="185"/>
        <end position="200"/>
    </location>
</feature>
<dbReference type="GeneID" id="28979535"/>
<keyword evidence="3" id="KW-1185">Reference proteome</keyword>
<dbReference type="EMBL" id="KQ474084">
    <property type="protein sequence ID" value="KPV73046.1"/>
    <property type="molecule type" value="Genomic_DNA"/>
</dbReference>
<dbReference type="AlphaFoldDB" id="A0A0P9IUE9"/>
<reference evidence="2 3" key="1">
    <citation type="journal article" date="2015" name="Front. Microbiol.">
        <title>Genome sequence of the plant growth promoting endophytic yeast Rhodotorula graminis WP1.</title>
        <authorList>
            <person name="Firrincieli A."/>
            <person name="Otillar R."/>
            <person name="Salamov A."/>
            <person name="Schmutz J."/>
            <person name="Khan Z."/>
            <person name="Redman R.S."/>
            <person name="Fleck N.D."/>
            <person name="Lindquist E."/>
            <person name="Grigoriev I.V."/>
            <person name="Doty S.L."/>
        </authorList>
    </citation>
    <scope>NUCLEOTIDE SEQUENCE [LARGE SCALE GENOMIC DNA]</scope>
    <source>
        <strain evidence="2 3">WP1</strain>
    </source>
</reference>
<feature type="region of interest" description="Disordered" evidence="1">
    <location>
        <begin position="185"/>
        <end position="215"/>
    </location>
</feature>
<feature type="non-terminal residue" evidence="2">
    <location>
        <position position="1"/>
    </location>
</feature>
<evidence type="ECO:0000313" key="3">
    <source>
        <dbReference type="Proteomes" id="UP000053890"/>
    </source>
</evidence>
<proteinExistence type="predicted"/>
<feature type="region of interest" description="Disordered" evidence="1">
    <location>
        <begin position="1"/>
        <end position="149"/>
    </location>
</feature>
<feature type="compositionally biased region" description="Acidic residues" evidence="1">
    <location>
        <begin position="9"/>
        <end position="26"/>
    </location>
</feature>